<keyword evidence="2" id="KW-1185">Reference proteome</keyword>
<organism evidence="1 2">
    <name type="scientific">Pelagibaculum spongiae</name>
    <dbReference type="NCBI Taxonomy" id="2080658"/>
    <lineage>
        <taxon>Bacteria</taxon>
        <taxon>Pseudomonadati</taxon>
        <taxon>Pseudomonadota</taxon>
        <taxon>Gammaproteobacteria</taxon>
        <taxon>Oceanospirillales</taxon>
        <taxon>Pelagibaculum</taxon>
    </lineage>
</organism>
<dbReference type="RefSeq" id="WP_116685735.1">
    <property type="nucleotide sequence ID" value="NZ_CAWNYD010000001.1"/>
</dbReference>
<name>A0A2V1H2F3_9GAMM</name>
<accession>A0A2V1H2F3</accession>
<evidence type="ECO:0000313" key="1">
    <source>
        <dbReference type="EMBL" id="PVZ72150.1"/>
    </source>
</evidence>
<reference evidence="1 2" key="1">
    <citation type="submission" date="2018-04" db="EMBL/GenBank/DDBJ databases">
        <title>Thalassorhabdus spongiae gen. nov., sp. nov., isolated from a marine sponge in South-West Iceland.</title>
        <authorList>
            <person name="Knobloch S."/>
            <person name="Daussin A."/>
            <person name="Johannsson R."/>
            <person name="Marteinsson V.T."/>
        </authorList>
    </citation>
    <scope>NUCLEOTIDE SEQUENCE [LARGE SCALE GENOMIC DNA]</scope>
    <source>
        <strain evidence="1 2">Hp12</strain>
    </source>
</reference>
<evidence type="ECO:0000313" key="2">
    <source>
        <dbReference type="Proteomes" id="UP000244906"/>
    </source>
</evidence>
<gene>
    <name evidence="1" type="ORF">DC094_03815</name>
</gene>
<comment type="caution">
    <text evidence="1">The sequence shown here is derived from an EMBL/GenBank/DDBJ whole genome shotgun (WGS) entry which is preliminary data.</text>
</comment>
<protein>
    <submittedName>
        <fullName evidence="1">Uncharacterized protein</fullName>
    </submittedName>
</protein>
<dbReference type="Proteomes" id="UP000244906">
    <property type="component" value="Unassembled WGS sequence"/>
</dbReference>
<proteinExistence type="predicted"/>
<dbReference type="AlphaFoldDB" id="A0A2V1H2F3"/>
<sequence>MPFFGELMYAEMALDYVRSKLKLLRGDSRPDVDKLIRRLGYQEEIKFFNNHPILPRRFLEDWNDSNYRMNLLRKAAYNFATQKAPPAELFLSYQYGFLGKKRHEHGTFDISANCQDQVAAAYYYLISRAFACHCASNRPLTWRLELHPLQGCDINDYSTSLFITSRDTLGKTIKNHTINDIDSLATPEENCPLNNLKGVICDPYLEVTWLIDCQLSLLTYLKFVRSNYYPAGSKNYSISFHHLSNQLLD</sequence>
<dbReference type="EMBL" id="QDDL01000001">
    <property type="protein sequence ID" value="PVZ72150.1"/>
    <property type="molecule type" value="Genomic_DNA"/>
</dbReference>